<feature type="compositionally biased region" description="Polar residues" evidence="2">
    <location>
        <begin position="2812"/>
        <end position="2839"/>
    </location>
</feature>
<feature type="compositionally biased region" description="Basic and acidic residues" evidence="2">
    <location>
        <begin position="1576"/>
        <end position="1586"/>
    </location>
</feature>
<feature type="domain" description="Plasmodium falciparum erythrocyte membrane protein-1 N-terminal segment" evidence="6">
    <location>
        <begin position="16"/>
        <end position="51"/>
    </location>
</feature>
<dbReference type="VEuPathDB" id="PlasmoDB:PRG01_0414100"/>
<evidence type="ECO:0000259" key="9">
    <source>
        <dbReference type="Pfam" id="PF22672"/>
    </source>
</evidence>
<feature type="region of interest" description="Disordered" evidence="2">
    <location>
        <begin position="1558"/>
        <end position="1598"/>
    </location>
</feature>
<dbReference type="Pfam" id="PF03011">
    <property type="entry name" value="PFEMP"/>
    <property type="match status" value="2"/>
</dbReference>
<feature type="coiled-coil region" evidence="1">
    <location>
        <begin position="1456"/>
        <end position="1495"/>
    </location>
</feature>
<evidence type="ECO:0000259" key="6">
    <source>
        <dbReference type="Pfam" id="PF15447"/>
    </source>
</evidence>
<feature type="domain" description="Cysteine-rich interdomain region 1 gamma" evidence="7">
    <location>
        <begin position="2105"/>
        <end position="2156"/>
    </location>
</feature>
<evidence type="ECO:0000259" key="5">
    <source>
        <dbReference type="Pfam" id="PF15445"/>
    </source>
</evidence>
<dbReference type="InterPro" id="IPR042202">
    <property type="entry name" value="Duffy-ag-bd_sf"/>
</dbReference>
<feature type="domain" description="Duffy-antigen binding" evidence="4">
    <location>
        <begin position="116"/>
        <end position="306"/>
    </location>
</feature>
<feature type="compositionally biased region" description="Polar residues" evidence="2">
    <location>
        <begin position="2309"/>
        <end position="2318"/>
    </location>
</feature>
<dbReference type="Pfam" id="PF15445">
    <property type="entry name" value="ATS"/>
    <property type="match status" value="1"/>
</dbReference>
<name>A0A2P9D5K4_PLARE</name>
<dbReference type="InterPro" id="IPR041480">
    <property type="entry name" value="CIDR1_gamma"/>
</dbReference>
<dbReference type="Gene3D" id="1.20.1310.20">
    <property type="entry name" value="Duffy-antigen binding domain"/>
    <property type="match status" value="4"/>
</dbReference>
<feature type="compositionally biased region" description="Polar residues" evidence="2">
    <location>
        <begin position="2640"/>
        <end position="2654"/>
    </location>
</feature>
<feature type="domain" description="Plasmodium falciparum erythrocyte membrane protein 1 acidic terminal segment" evidence="5">
    <location>
        <begin position="2451"/>
        <end position="2876"/>
    </location>
</feature>
<sequence>MVPQKRPEPDYSSAQDAKELFDMIGQTVRKQVYDAAADYRGELHGHLEKATFEQKPDGKQTPGNPCTLDYRYHTNVTNGRSNPCYGRQAVRFSNTQGAECYWNRIKGNEKNNDAAACYPFRRLHMCDRNLEEIYPDKITNTNNLLVDVCLAALHEGQSIINHYRQLEHGNNTCICTVLARSFADIGDIIRGKDLFLGHNQRKKYLEENLKRIFANIYNDVTSGKKNEKKEALKARYQDDNGGNFFKLREDWWDANRNEVWKAITCEAQDGDKYFRQTACLGGATNEKCRCVTDPPTYFDYVPQYLRWFEEWAEDFCRKKKKYVNVVKTNCGGKDGGEKYCDRDGFDCTQTIRKIFKYARGEDCDNCTVWCGFYEKWIEKQKQEFLKQKKKCEKEIPVNGMQRRDASTENYKGYEKHFHEEIKKEYKDGGVNKFLKLLSNETECKNLKNDEENKVDFTNIDEDKNSNNKGTFYHAKYCQPCPECGVDEGTFRVRTKEDAACKEQKEVYTVPEGTEHTNINVLYSGKGKGDITEKLSEFCKKPEDTNDKKNEQWQCYYKDSSNNKCEMKKGGANDQEHNKIMTFNDFFNFWVGSLLNDSIHWRETIKTCMNKATPNKCIRGCKSKCECFAKWIKKKKDEWGKVKDQFRKQTDIPEDGYYETLEYVLENYYFENIKRAYGELQSIQQMQKMIQENKEKKQEERLKDDVDALDVLFQHELEEADECLKTHKDDVKCDDDEDSPKAREVSNPCSGEVTSGGTVTKYPALVNQIAYQMQADAYAEASKRCISKLRAHADKGYYNGNGKVNTLKNVCEITDKYSNAAKEKSKDPCDGKGKRFKIGEEWKTGNGINISDPHLYLPPRRQHFCTSNLEYLFREKGGRFKEVPDDKASDSLLGDVLLAAKKQAKDIKNKYQENKASSGNNAKNGVNNETTACRAMKYSFADIADIIRGTDLWDQNSGEKTTQENLVKIFKQIKDKLPEEVKGKYANDKDDPKHLELRKDWWEANRDQVWNAMKCAIKKGNITKCNGIPIEDYIPQRLRWMTEWAEWYCKAQKKEYDELMGKCGICMSGTCTGVNAEQTCKDCKNACDDYGKYIKKWEDQWKQMNQKYQRLYEQAQVIAPGTVFDDGKPDYDQVVHFLEELKKQYNEAAKTSGVTTMSPYATAAGYIHQEAGTGDCEEQKHFCRDNQDKYVFREKPKDHDDACGCGKNTKTAKKEEKNKGACEIVGEIINPNHGNKDVGGCKAKDNYPKWTCGDTKLVDDSNVCIPPRRIKMCLYYLKDFNGQTENDLRKEFINNVAAETFLSWHYYKKNNGNDVQLLQNGTIPPQFLRSMYYTYADYRDIFFDKDIFARNAPGDTTTAKDNIKSVFSNDSKSASGKTRQDWWEENAKHIWEGMLCALEKAGGDKDKLTTNYPSPNNKFSGENTPTISVEDFAKRPQFLRWFTEWGDQFCRERGIKIKELEEKCTKVDCKKQDENNQKKKQECAKACKEYQNWLNEWKEQYKKQSEKYFKDKENDQYKIIPEVQSSTHAYDYLNKSLTKLCGNGNCKCMDGESNETIGKTDTSHDAHMPASLDDEPKEVRGKCKCEPPPKNPELSPVKPSSQEEACKIVDEIFNPVGKTYFDEACSTKYKYGKERYTQWKCTNKTRNREKGQEGEVCIPPRRQKLYLKKLEELKDSTTLDQLRKVFIETAAIETFFLWYRYKKIKNKEDIEKQQAQTELFVNTSDVGKNLQEKLEGGEIDDEFKRQMFYTLGDYRDICVGIKDEAVCEALEKSVYKDASDKDESRKLTVQQISEKIEKIIKQSDTTPGKPGEKTSVKTPQETWWENHAEHIWRGMICSLTYKDGTDKPTVDPDVYKKIFGTPGITTPNDGKTGTYNEKYDYHTVKLDAQSSEGQMSTGDAPKLTDFVSRPTYFRWLEEWGDEFCRKQKHKLYIIEKDCRGKDGDKPCSGDGLVCTEKVPEKKEIFNNFNCHSCGKSCRWYKKWIRRKRDEFDKQKEAYSKQKTDAQRNKDGNEFSERLQKYTEAKDFLNNLGPCKKDSGEEGKKGEDEIDFKEPGKTFAHADDCKPCSQFTVDCKNCKSSGDGKKVTCNDGKISAIDIENGGNSAKDLDMRVSDNNTNGFEDNDLQKVCANAGIFKSIKKNKWECGKVCGVDICTLGKDKNGNGKEHITVKEFIKRWLETFFEDYNRINKKLKQCTNSNEGSKCIKGCVNEWIKQKKDEWKNINNTYTELNENKNDVGGNNLSSFLEGVPFKNEVDKAIGPCGTLDNFFKSKKCNGTANSKKSEESTKYDGILCLLDNLGTKMTSCLASTSEDTQQNCGDTPAPVGDDDPLEEEEDPENKVAQPNICPAATQTPPEVESGCDPADKKKVEEDEEQEASDSDGKPGSTSAGGEDSKPEPPQEQPAEPVKTAPTPPPTAPQPQHPKQEKGRPIPKTPPNPFEHPAVIPSLASSTLAWSVGIAFFALSYWWLLKKKSKPPVDLFSVLEIPQNDYSIPTFKSKNRYIPYKSAQYIGKRYIYIEGDSSGDEKYAFMSDTTDVTSSESEYEELDINDIYVPHAPKYKTLIEVVLEPSKRDTQNDIQSDDTPSDIPNTPSDIPPPITDNEWNELKKDFISQYLQSEQNKAPNDYTSGTTPTNTHPTLSRDNVNNNTHPTPSRDTLDQKPFIMSIHDRNLLSGEEYSYDISTNSGNNDLYSGFDPTSGNLGSYSGIDPTNVKKSPYSGTDLMNDALSGGDHDIYDEILKRKENELFGTKHHPKRTNTYSVVKNTYCDPIMNQLDLFHKWLDRHRDMFEKWENHHERLPKLKGLWENETHSGNKTSGNITATSDNTPPNSDIPSDNNIPSGKLSDIHSGNKHSDIPSSNKMLNSDVSIQIEMDNNPVDSNTTNPTQVQIELDVNKKTIKEKYPIGDAWDI</sequence>
<gene>
    <name evidence="10" type="ORF">PRG01_0414100</name>
</gene>
<dbReference type="Pfam" id="PF15447">
    <property type="entry name" value="NTS"/>
    <property type="match status" value="1"/>
</dbReference>
<feature type="region of interest" description="Disordered" evidence="2">
    <location>
        <begin position="731"/>
        <end position="752"/>
    </location>
</feature>
<feature type="region of interest" description="Disordered" evidence="2">
    <location>
        <begin position="2570"/>
        <end position="2602"/>
    </location>
</feature>
<keyword evidence="1" id="KW-0175">Coiled coil</keyword>
<feature type="region of interest" description="Disordered" evidence="2">
    <location>
        <begin position="2805"/>
        <end position="2842"/>
    </location>
</feature>
<dbReference type="Gene3D" id="1.20.58.830">
    <property type="match status" value="4"/>
</dbReference>
<evidence type="ECO:0000256" key="2">
    <source>
        <dbReference type="SAM" id="MobiDB-lite"/>
    </source>
</evidence>
<proteinExistence type="predicted"/>
<dbReference type="InterPro" id="IPR044932">
    <property type="entry name" value="PfEMP1_ATS_sf"/>
</dbReference>
<dbReference type="Pfam" id="PF18562">
    <property type="entry name" value="CIDR1_gamma"/>
    <property type="match status" value="1"/>
</dbReference>
<feature type="domain" description="Duffy-binding-like" evidence="3">
    <location>
        <begin position="2172"/>
        <end position="2312"/>
    </location>
</feature>
<dbReference type="InterPro" id="IPR029211">
    <property type="entry name" value="PfEMP1_ATS"/>
</dbReference>
<evidence type="ECO:0000259" key="7">
    <source>
        <dbReference type="Pfam" id="PF18562"/>
    </source>
</evidence>
<feature type="domain" description="Duffy-binding-like" evidence="3">
    <location>
        <begin position="585"/>
        <end position="729"/>
    </location>
</feature>
<evidence type="ECO:0000259" key="8">
    <source>
        <dbReference type="Pfam" id="PF21807"/>
    </source>
</evidence>
<feature type="compositionally biased region" description="Acidic residues" evidence="2">
    <location>
        <begin position="2325"/>
        <end position="2336"/>
    </location>
</feature>
<dbReference type="OrthoDB" id="379185at2759"/>
<dbReference type="GO" id="GO:0046789">
    <property type="term" value="F:host cell surface receptor binding"/>
    <property type="evidence" value="ECO:0007669"/>
    <property type="project" value="InterPro"/>
</dbReference>
<dbReference type="InterPro" id="IPR008602">
    <property type="entry name" value="Duffy-antigen-binding"/>
</dbReference>
<dbReference type="InterPro" id="IPR004258">
    <property type="entry name" value="DBL"/>
</dbReference>
<evidence type="ECO:0000259" key="4">
    <source>
        <dbReference type="Pfam" id="PF05424"/>
    </source>
</evidence>
<dbReference type="Proteomes" id="UP000240500">
    <property type="component" value="Chromosome 4"/>
</dbReference>
<dbReference type="InterPro" id="IPR054595">
    <property type="entry name" value="DBL_C"/>
</dbReference>
<feature type="domain" description="Duffy-antigen binding" evidence="4">
    <location>
        <begin position="1655"/>
        <end position="1854"/>
    </location>
</feature>
<protein>
    <submittedName>
        <fullName evidence="10">Erythrocyte membrane protein 1, PfEMP1, putative</fullName>
    </submittedName>
</protein>
<dbReference type="Gene3D" id="1.10.1900.40">
    <property type="entry name" value="Acidic terminal segments, variant surface antigen of PfEMP1"/>
    <property type="match status" value="2"/>
</dbReference>
<dbReference type="EMBL" id="LT969567">
    <property type="protein sequence ID" value="SOV76303.1"/>
    <property type="molecule type" value="Genomic_DNA"/>
</dbReference>
<feature type="domain" description="PfEMP1 CIDRalpha1" evidence="8">
    <location>
        <begin position="516"/>
        <end position="572"/>
    </location>
</feature>
<feature type="compositionally biased region" description="Pro residues" evidence="2">
    <location>
        <begin position="2410"/>
        <end position="2420"/>
    </location>
</feature>
<feature type="domain" description="Duffy-antigen binding" evidence="4">
    <location>
        <begin position="1262"/>
        <end position="1417"/>
    </location>
</feature>
<evidence type="ECO:0000259" key="3">
    <source>
        <dbReference type="Pfam" id="PF03011"/>
    </source>
</evidence>
<feature type="compositionally biased region" description="Low complexity" evidence="2">
    <location>
        <begin position="2627"/>
        <end position="2638"/>
    </location>
</feature>
<dbReference type="Gene3D" id="1.20.58.1930">
    <property type="match status" value="2"/>
</dbReference>
<organism evidence="10 11">
    <name type="scientific">Plasmodium reichenowi</name>
    <dbReference type="NCBI Taxonomy" id="5854"/>
    <lineage>
        <taxon>Eukaryota</taxon>
        <taxon>Sar</taxon>
        <taxon>Alveolata</taxon>
        <taxon>Apicomplexa</taxon>
        <taxon>Aconoidasida</taxon>
        <taxon>Haemosporida</taxon>
        <taxon>Plasmodiidae</taxon>
        <taxon>Plasmodium</taxon>
        <taxon>Plasmodium (Laverania)</taxon>
    </lineage>
</organism>
<feature type="region of interest" description="Disordered" evidence="2">
    <location>
        <begin position="2309"/>
        <end position="2438"/>
    </location>
</feature>
<dbReference type="VEuPathDB" id="PlasmoDB:PRCDC_0418700"/>
<dbReference type="SUPFAM" id="SSF140924">
    <property type="entry name" value="Duffy binding domain-like"/>
    <property type="match status" value="6"/>
</dbReference>
<dbReference type="Pfam" id="PF05424">
    <property type="entry name" value="Duffy_binding"/>
    <property type="match status" value="4"/>
</dbReference>
<feature type="domain" description="Duffy-antigen binding" evidence="4">
    <location>
        <begin position="855"/>
        <end position="1038"/>
    </location>
</feature>
<feature type="domain" description="Duffy-binding-like" evidence="9">
    <location>
        <begin position="1917"/>
        <end position="2060"/>
    </location>
</feature>
<feature type="domain" description="Duffy-binding-like" evidence="9">
    <location>
        <begin position="1443"/>
        <end position="1546"/>
    </location>
</feature>
<evidence type="ECO:0000313" key="11">
    <source>
        <dbReference type="Proteomes" id="UP000240500"/>
    </source>
</evidence>
<reference evidence="10 11" key="1">
    <citation type="submission" date="2016-09" db="EMBL/GenBank/DDBJ databases">
        <authorList>
            <consortium name="Pathogen Informatics"/>
        </authorList>
    </citation>
    <scope>NUCLEOTIDE SEQUENCE [LARGE SCALE GENOMIC DNA]</scope>
</reference>
<accession>A0A2P9D5K4</accession>
<feature type="domain" description="Duffy-binding-like" evidence="9">
    <location>
        <begin position="310"/>
        <end position="461"/>
    </location>
</feature>
<evidence type="ECO:0000313" key="10">
    <source>
        <dbReference type="EMBL" id="SOV76303.1"/>
    </source>
</evidence>
<dbReference type="FunFam" id="1.20.58.1930:FF:000001">
    <property type="entry name" value="Erythrocyte membrane protein 1, PfEMP1"/>
    <property type="match status" value="1"/>
</dbReference>
<dbReference type="InterPro" id="IPR049158">
    <property type="entry name" value="PfEMP1_CIDRalpha1_dom"/>
</dbReference>
<dbReference type="Pfam" id="PF21807">
    <property type="entry name" value="PfEMP1_CIDRalpha1_dom"/>
    <property type="match status" value="1"/>
</dbReference>
<dbReference type="GO" id="GO:0016020">
    <property type="term" value="C:membrane"/>
    <property type="evidence" value="ECO:0007669"/>
    <property type="project" value="InterPro"/>
</dbReference>
<dbReference type="InterPro" id="IPR029210">
    <property type="entry name" value="PfEMP1_NTS"/>
</dbReference>
<feature type="region of interest" description="Disordered" evidence="2">
    <location>
        <begin position="2620"/>
        <end position="2658"/>
    </location>
</feature>
<evidence type="ECO:0000256" key="1">
    <source>
        <dbReference type="SAM" id="Coils"/>
    </source>
</evidence>
<dbReference type="Pfam" id="PF22672">
    <property type="entry name" value="DBL_C"/>
    <property type="match status" value="3"/>
</dbReference>